<dbReference type="OrthoDB" id="9814591at2"/>
<evidence type="ECO:0000256" key="6">
    <source>
        <dbReference type="ARBA" id="ARBA00023316"/>
    </source>
</evidence>
<gene>
    <name evidence="7" type="primary">mltG</name>
    <name evidence="9" type="ORF">SAMN05216454_10175</name>
</gene>
<evidence type="ECO:0000256" key="7">
    <source>
        <dbReference type="HAMAP-Rule" id="MF_02065"/>
    </source>
</evidence>
<comment type="subcellular location">
    <subcellularLocation>
        <location evidence="7">Cell membrane</location>
        <topology evidence="7">Single-pass membrane protein</topology>
    </subcellularLocation>
</comment>
<dbReference type="PANTHER" id="PTHR30518:SF2">
    <property type="entry name" value="ENDOLYTIC MUREIN TRANSGLYCOSYLASE"/>
    <property type="match status" value="1"/>
</dbReference>
<dbReference type="Gene3D" id="3.30.1490.480">
    <property type="entry name" value="Endolytic murein transglycosylase"/>
    <property type="match status" value="1"/>
</dbReference>
<keyword evidence="4 7" id="KW-0472">Membrane</keyword>
<keyword evidence="5 7" id="KW-0456">Lyase</keyword>
<dbReference type="AlphaFoldDB" id="A0A1H8ED16"/>
<comment type="function">
    <text evidence="7">Functions as a peptidoglycan terminase that cleaves nascent peptidoglycan strands endolytically to terminate their elongation.</text>
</comment>
<organism evidence="9 10">
    <name type="scientific">Peptostreptococcus russellii</name>
    <dbReference type="NCBI Taxonomy" id="215200"/>
    <lineage>
        <taxon>Bacteria</taxon>
        <taxon>Bacillati</taxon>
        <taxon>Bacillota</taxon>
        <taxon>Clostridia</taxon>
        <taxon>Peptostreptococcales</taxon>
        <taxon>Peptostreptococcaceae</taxon>
        <taxon>Peptostreptococcus</taxon>
    </lineage>
</organism>
<name>A0A1H8ED16_9FIRM</name>
<dbReference type="GO" id="GO:0005886">
    <property type="term" value="C:plasma membrane"/>
    <property type="evidence" value="ECO:0007669"/>
    <property type="project" value="UniProtKB-SubCell"/>
</dbReference>
<dbReference type="GO" id="GO:0008932">
    <property type="term" value="F:lytic endotransglycosylase activity"/>
    <property type="evidence" value="ECO:0007669"/>
    <property type="project" value="UniProtKB-UniRule"/>
</dbReference>
<dbReference type="GO" id="GO:0071555">
    <property type="term" value="P:cell wall organization"/>
    <property type="evidence" value="ECO:0007669"/>
    <property type="project" value="UniProtKB-KW"/>
</dbReference>
<comment type="catalytic activity">
    <reaction evidence="7">
        <text>a peptidoglycan chain = a peptidoglycan chain with N-acetyl-1,6-anhydromuramyl-[peptide] at the reducing end + a peptidoglycan chain with N-acetylglucosamine at the non-reducing end.</text>
        <dbReference type="EC" id="4.2.2.29"/>
    </reaction>
</comment>
<evidence type="ECO:0000256" key="5">
    <source>
        <dbReference type="ARBA" id="ARBA00023239"/>
    </source>
</evidence>
<keyword evidence="6 7" id="KW-0961">Cell wall biogenesis/degradation</keyword>
<keyword evidence="2 7" id="KW-0812">Transmembrane</keyword>
<keyword evidence="3 7" id="KW-1133">Transmembrane helix</keyword>
<evidence type="ECO:0000256" key="4">
    <source>
        <dbReference type="ARBA" id="ARBA00023136"/>
    </source>
</evidence>
<feature type="site" description="Important for catalytic activity" evidence="7">
    <location>
        <position position="239"/>
    </location>
</feature>
<feature type="transmembrane region" description="Helical" evidence="7">
    <location>
        <begin position="20"/>
        <end position="39"/>
    </location>
</feature>
<dbReference type="PANTHER" id="PTHR30518">
    <property type="entry name" value="ENDOLYTIC MUREIN TRANSGLYCOSYLASE"/>
    <property type="match status" value="1"/>
</dbReference>
<dbReference type="STRING" id="215200.SAMN05216454_10175"/>
<dbReference type="HAMAP" id="MF_02065">
    <property type="entry name" value="MltG"/>
    <property type="match status" value="1"/>
</dbReference>
<proteinExistence type="inferred from homology"/>
<comment type="similarity">
    <text evidence="7">Belongs to the transglycosylase MltG family.</text>
</comment>
<evidence type="ECO:0000256" key="2">
    <source>
        <dbReference type="ARBA" id="ARBA00022692"/>
    </source>
</evidence>
<dbReference type="EC" id="4.2.2.29" evidence="7"/>
<evidence type="ECO:0000256" key="8">
    <source>
        <dbReference type="SAM" id="Coils"/>
    </source>
</evidence>
<keyword evidence="8" id="KW-0175">Coiled coil</keyword>
<keyword evidence="10" id="KW-1185">Reference proteome</keyword>
<evidence type="ECO:0000256" key="1">
    <source>
        <dbReference type="ARBA" id="ARBA00022475"/>
    </source>
</evidence>
<dbReference type="RefSeq" id="WP_091973011.1">
    <property type="nucleotide sequence ID" value="NZ_FODF01000001.1"/>
</dbReference>
<dbReference type="NCBIfam" id="TIGR00247">
    <property type="entry name" value="endolytic transglycosylase MltG"/>
    <property type="match status" value="1"/>
</dbReference>
<dbReference type="GO" id="GO:0009252">
    <property type="term" value="P:peptidoglycan biosynthetic process"/>
    <property type="evidence" value="ECO:0007669"/>
    <property type="project" value="UniProtKB-UniRule"/>
</dbReference>
<dbReference type="InterPro" id="IPR003770">
    <property type="entry name" value="MLTG-like"/>
</dbReference>
<sequence length="371" mass="42616">MSKKKTQPKKRKKKLRVGRLLIVLVLVIGIAAGIGNIYYRSASKAVDPKSQKTVIVEIPEGSTAKKIAAILKEKDLIKNKRVFVSNVKNTDKAEKVKAGKYKFSQSMNNDQIIDKLIKGQIYQDGIKVTIPEGSVSTEVVDALVKKGLGKRETYVKLFRDPKQFSDKYKFLNDKRIVTLEGFLYPETYFFKKGTSEKEVFDKMLSEFEKKYNSKVKASVEKNKLNFYDTVIMASIVEKEAIKDSERDRIAGVFYNRLDKKMRLQSDAVLQYALPERKSRVMYKDLKIESPYNLYLHDGLPPTPVANPGIKSLLAAANPEKTDYLYFVTGTDGENYYSKTFEEHKVHADKYRKELDEQEKAKKEKVKQEKEK</sequence>
<dbReference type="Pfam" id="PF02618">
    <property type="entry name" value="YceG"/>
    <property type="match status" value="1"/>
</dbReference>
<dbReference type="EMBL" id="FODF01000001">
    <property type="protein sequence ID" value="SEN17306.1"/>
    <property type="molecule type" value="Genomic_DNA"/>
</dbReference>
<evidence type="ECO:0000256" key="3">
    <source>
        <dbReference type="ARBA" id="ARBA00022989"/>
    </source>
</evidence>
<dbReference type="CDD" id="cd08010">
    <property type="entry name" value="MltG_like"/>
    <property type="match status" value="1"/>
</dbReference>
<evidence type="ECO:0000313" key="9">
    <source>
        <dbReference type="EMBL" id="SEN17306.1"/>
    </source>
</evidence>
<evidence type="ECO:0000313" key="10">
    <source>
        <dbReference type="Proteomes" id="UP000199512"/>
    </source>
</evidence>
<dbReference type="Gene3D" id="3.30.160.60">
    <property type="entry name" value="Classic Zinc Finger"/>
    <property type="match status" value="1"/>
</dbReference>
<reference evidence="9 10" key="1">
    <citation type="submission" date="2016-10" db="EMBL/GenBank/DDBJ databases">
        <authorList>
            <person name="de Groot N.N."/>
        </authorList>
    </citation>
    <scope>NUCLEOTIDE SEQUENCE [LARGE SCALE GENOMIC DNA]</scope>
    <source>
        <strain evidence="9 10">Calf135</strain>
    </source>
</reference>
<accession>A0A1H8ED16</accession>
<keyword evidence="1 7" id="KW-1003">Cell membrane</keyword>
<protein>
    <recommendedName>
        <fullName evidence="7">Endolytic murein transglycosylase</fullName>
        <ecNumber evidence="7">4.2.2.29</ecNumber>
    </recommendedName>
    <alternativeName>
        <fullName evidence="7">Peptidoglycan lytic transglycosylase</fullName>
    </alternativeName>
    <alternativeName>
        <fullName evidence="7">Peptidoglycan polymerization terminase</fullName>
    </alternativeName>
</protein>
<feature type="coiled-coil region" evidence="8">
    <location>
        <begin position="340"/>
        <end position="371"/>
    </location>
</feature>
<dbReference type="Proteomes" id="UP000199512">
    <property type="component" value="Unassembled WGS sequence"/>
</dbReference>